<dbReference type="InterPro" id="IPR011050">
    <property type="entry name" value="Pectin_lyase_fold/virulence"/>
</dbReference>
<dbReference type="Proteomes" id="UP000198860">
    <property type="component" value="Unassembled WGS sequence"/>
</dbReference>
<evidence type="ECO:0008006" key="3">
    <source>
        <dbReference type="Google" id="ProtNLM"/>
    </source>
</evidence>
<evidence type="ECO:0000313" key="2">
    <source>
        <dbReference type="Proteomes" id="UP000198860"/>
    </source>
</evidence>
<protein>
    <recommendedName>
        <fullName evidence="3">Pectate lyase superfamily protein</fullName>
    </recommendedName>
</protein>
<dbReference type="STRING" id="240303.SAMN05421677_10375"/>
<dbReference type="EMBL" id="FNIZ01000003">
    <property type="protein sequence ID" value="SDO14919.1"/>
    <property type="molecule type" value="Genomic_DNA"/>
</dbReference>
<sequence>MNYKVFMLALAVLILGILFVYEKYENQQQSLEKASLKEEINIEGFGAKGNDDKDDSTAIQEAINYGVKHELGKVKVTGNQKFILQKGIILKQGIELELGKNTTLEVQGDFRVFEIMKNASITNGIIEVSDKNFSSEVLYFDGEQNFWSWETSSIEGMNIINTSDENTGTAIALVADHSNEFISFVDFSSIKIVGFRTGVFIKAETPTGKYNFVNGNRFINLTLDDCVECIVIESSKSIPNEVSGNQFTDFQIQLSDATEEVLKVSGSDNRFQGMIWDVESYASETKIVNFSAQSMRNSLISNVNETYIVDQGDNNSYYPQSTP</sequence>
<dbReference type="AlphaFoldDB" id="A0A1H0H6X8"/>
<dbReference type="OrthoDB" id="2784402at2"/>
<dbReference type="InterPro" id="IPR012334">
    <property type="entry name" value="Pectin_lyas_fold"/>
</dbReference>
<organism evidence="1 2">
    <name type="scientific">Halobacillus aidingensis</name>
    <dbReference type="NCBI Taxonomy" id="240303"/>
    <lineage>
        <taxon>Bacteria</taxon>
        <taxon>Bacillati</taxon>
        <taxon>Bacillota</taxon>
        <taxon>Bacilli</taxon>
        <taxon>Bacillales</taxon>
        <taxon>Bacillaceae</taxon>
        <taxon>Halobacillus</taxon>
    </lineage>
</organism>
<dbReference type="Gene3D" id="2.160.20.10">
    <property type="entry name" value="Single-stranded right-handed beta-helix, Pectin lyase-like"/>
    <property type="match status" value="1"/>
</dbReference>
<keyword evidence="2" id="KW-1185">Reference proteome</keyword>
<reference evidence="2" key="1">
    <citation type="submission" date="2016-10" db="EMBL/GenBank/DDBJ databases">
        <authorList>
            <person name="Varghese N."/>
            <person name="Submissions S."/>
        </authorList>
    </citation>
    <scope>NUCLEOTIDE SEQUENCE [LARGE SCALE GENOMIC DNA]</scope>
    <source>
        <strain evidence="2">CGMCC 1.3703</strain>
    </source>
</reference>
<gene>
    <name evidence="1" type="ORF">SAMN05421677_10375</name>
</gene>
<dbReference type="SUPFAM" id="SSF51126">
    <property type="entry name" value="Pectin lyase-like"/>
    <property type="match status" value="1"/>
</dbReference>
<evidence type="ECO:0000313" key="1">
    <source>
        <dbReference type="EMBL" id="SDO14919.1"/>
    </source>
</evidence>
<accession>A0A1H0H6X8</accession>
<dbReference type="RefSeq" id="WP_089651201.1">
    <property type="nucleotide sequence ID" value="NZ_FNIZ01000003.1"/>
</dbReference>
<proteinExistence type="predicted"/>
<name>A0A1H0H6X8_HALAD</name>